<protein>
    <submittedName>
        <fullName evidence="1">Uncharacterized protein</fullName>
    </submittedName>
</protein>
<proteinExistence type="predicted"/>
<reference evidence="1 2" key="1">
    <citation type="journal article" date="2017" name="PLoS Biol.">
        <title>The sea cucumber genome provides insights into morphological evolution and visceral regeneration.</title>
        <authorList>
            <person name="Zhang X."/>
            <person name="Sun L."/>
            <person name="Yuan J."/>
            <person name="Sun Y."/>
            <person name="Gao Y."/>
            <person name="Zhang L."/>
            <person name="Li S."/>
            <person name="Dai H."/>
            <person name="Hamel J.F."/>
            <person name="Liu C."/>
            <person name="Yu Y."/>
            <person name="Liu S."/>
            <person name="Lin W."/>
            <person name="Guo K."/>
            <person name="Jin S."/>
            <person name="Xu P."/>
            <person name="Storey K.B."/>
            <person name="Huan P."/>
            <person name="Zhang T."/>
            <person name="Zhou Y."/>
            <person name="Zhang J."/>
            <person name="Lin C."/>
            <person name="Li X."/>
            <person name="Xing L."/>
            <person name="Huo D."/>
            <person name="Sun M."/>
            <person name="Wang L."/>
            <person name="Mercier A."/>
            <person name="Li F."/>
            <person name="Yang H."/>
            <person name="Xiang J."/>
        </authorList>
    </citation>
    <scope>NUCLEOTIDE SEQUENCE [LARGE SCALE GENOMIC DNA]</scope>
    <source>
        <strain evidence="1">Shaxun</strain>
        <tissue evidence="1">Muscle</tissue>
    </source>
</reference>
<accession>A0A2G8JG03</accession>
<gene>
    <name evidence="1" type="ORF">BSL78_28510</name>
</gene>
<evidence type="ECO:0000313" key="1">
    <source>
        <dbReference type="EMBL" id="PIK34663.1"/>
    </source>
</evidence>
<name>A0A2G8JG03_STIJA</name>
<sequence length="166" mass="18592">MQPANKSLQTVADAVGKALLRARERLQHDIPPISGTSSRSITRHGTMHVNIAPDQPLLRTSPHLQQCEAGPDMQCGPVPTSHKVEGISDFSSILTRLVPVLTPLHSRNSGSSSEREMEDCHPHRTVVRCDLRSLNSLQHIDTEREHQNIYTPERFTLKRVNLSRDL</sequence>
<evidence type="ECO:0000313" key="2">
    <source>
        <dbReference type="Proteomes" id="UP000230750"/>
    </source>
</evidence>
<organism evidence="1 2">
    <name type="scientific">Stichopus japonicus</name>
    <name type="common">Sea cucumber</name>
    <dbReference type="NCBI Taxonomy" id="307972"/>
    <lineage>
        <taxon>Eukaryota</taxon>
        <taxon>Metazoa</taxon>
        <taxon>Echinodermata</taxon>
        <taxon>Eleutherozoa</taxon>
        <taxon>Echinozoa</taxon>
        <taxon>Holothuroidea</taxon>
        <taxon>Aspidochirotacea</taxon>
        <taxon>Aspidochirotida</taxon>
        <taxon>Stichopodidae</taxon>
        <taxon>Apostichopus</taxon>
    </lineage>
</organism>
<dbReference type="EMBL" id="MRZV01002110">
    <property type="protein sequence ID" value="PIK34663.1"/>
    <property type="molecule type" value="Genomic_DNA"/>
</dbReference>
<dbReference type="AlphaFoldDB" id="A0A2G8JG03"/>
<dbReference type="Proteomes" id="UP000230750">
    <property type="component" value="Unassembled WGS sequence"/>
</dbReference>
<comment type="caution">
    <text evidence="1">The sequence shown here is derived from an EMBL/GenBank/DDBJ whole genome shotgun (WGS) entry which is preliminary data.</text>
</comment>
<keyword evidence="2" id="KW-1185">Reference proteome</keyword>